<protein>
    <recommendedName>
        <fullName evidence="4">Secreted protein</fullName>
    </recommendedName>
</protein>
<dbReference type="Proteomes" id="UP000245783">
    <property type="component" value="Unassembled WGS sequence"/>
</dbReference>
<evidence type="ECO:0000313" key="2">
    <source>
        <dbReference type="EMBL" id="PWN39421.1"/>
    </source>
</evidence>
<evidence type="ECO:0000313" key="3">
    <source>
        <dbReference type="Proteomes" id="UP000245783"/>
    </source>
</evidence>
<dbReference type="EMBL" id="KZ819468">
    <property type="protein sequence ID" value="PWN39421.1"/>
    <property type="molecule type" value="Genomic_DNA"/>
</dbReference>
<dbReference type="RefSeq" id="XP_025366581.1">
    <property type="nucleotide sequence ID" value="XM_025514856.1"/>
</dbReference>
<dbReference type="GeneID" id="37036726"/>
<dbReference type="AlphaFoldDB" id="A0A316VT79"/>
<evidence type="ECO:0000256" key="1">
    <source>
        <dbReference type="SAM" id="SignalP"/>
    </source>
</evidence>
<feature type="signal peptide" evidence="1">
    <location>
        <begin position="1"/>
        <end position="21"/>
    </location>
</feature>
<proteinExistence type="predicted"/>
<dbReference type="InParanoid" id="A0A316VT79"/>
<keyword evidence="1" id="KW-0732">Signal</keyword>
<organism evidence="2 3">
    <name type="scientific">Ceraceosorus guamensis</name>
    <dbReference type="NCBI Taxonomy" id="1522189"/>
    <lineage>
        <taxon>Eukaryota</taxon>
        <taxon>Fungi</taxon>
        <taxon>Dikarya</taxon>
        <taxon>Basidiomycota</taxon>
        <taxon>Ustilaginomycotina</taxon>
        <taxon>Exobasidiomycetes</taxon>
        <taxon>Ceraceosorales</taxon>
        <taxon>Ceraceosoraceae</taxon>
        <taxon>Ceraceosorus</taxon>
    </lineage>
</organism>
<sequence>MKKLGFANVLMAAFCVRWLDACSRVVVSAGLNRSVCASKEPILNALRIHPESSISPCRIKIYELNVTQTRS</sequence>
<feature type="chain" id="PRO_5016240488" description="Secreted protein" evidence="1">
    <location>
        <begin position="22"/>
        <end position="71"/>
    </location>
</feature>
<reference evidence="2 3" key="1">
    <citation type="journal article" date="2018" name="Mol. Biol. Evol.">
        <title>Broad Genomic Sampling Reveals a Smut Pathogenic Ancestry of the Fungal Clade Ustilaginomycotina.</title>
        <authorList>
            <person name="Kijpornyongpan T."/>
            <person name="Mondo S.J."/>
            <person name="Barry K."/>
            <person name="Sandor L."/>
            <person name="Lee J."/>
            <person name="Lipzen A."/>
            <person name="Pangilinan J."/>
            <person name="LaButti K."/>
            <person name="Hainaut M."/>
            <person name="Henrissat B."/>
            <person name="Grigoriev I.V."/>
            <person name="Spatafora J.W."/>
            <person name="Aime M.C."/>
        </authorList>
    </citation>
    <scope>NUCLEOTIDE SEQUENCE [LARGE SCALE GENOMIC DNA]</scope>
    <source>
        <strain evidence="2 3">MCA 4658</strain>
    </source>
</reference>
<name>A0A316VT79_9BASI</name>
<accession>A0A316VT79</accession>
<keyword evidence="3" id="KW-1185">Reference proteome</keyword>
<gene>
    <name evidence="2" type="ORF">IE81DRAFT_326554</name>
</gene>
<evidence type="ECO:0008006" key="4">
    <source>
        <dbReference type="Google" id="ProtNLM"/>
    </source>
</evidence>